<sequence length="292" mass="30059">MDASTGSSRLHDQLESLVVQCPHWSLETDRQLLAALQDMSSGLMASLQSCRASVDSVAKDAEAAAVNVAAATSQLRLLSHKRFIQQRTTSVAESLPRREQPQPPTSAAALSADNFDEVVHPLYCEALAIAAAALSAPPLAATPRPLPFLFGSPEYLQDPHGGLGPLIPGWQPPPPIGANPGDAEARLAKPSADASEELVFGASEDASSWSGGEATGPHGRGGQLPGGLFDDEEALELEDLRGVDLGGKAAEPPGAQLEGLGSGALQALGSSSLNLDDAELLASLRALTGSRG</sequence>
<name>A0AAW1SL66_9CHLO</name>
<organism evidence="2 3">
    <name type="scientific">Elliptochloris bilobata</name>
    <dbReference type="NCBI Taxonomy" id="381761"/>
    <lineage>
        <taxon>Eukaryota</taxon>
        <taxon>Viridiplantae</taxon>
        <taxon>Chlorophyta</taxon>
        <taxon>core chlorophytes</taxon>
        <taxon>Trebouxiophyceae</taxon>
        <taxon>Trebouxiophyceae incertae sedis</taxon>
        <taxon>Elliptochloris clade</taxon>
        <taxon>Elliptochloris</taxon>
    </lineage>
</organism>
<evidence type="ECO:0000256" key="1">
    <source>
        <dbReference type="SAM" id="MobiDB-lite"/>
    </source>
</evidence>
<dbReference type="Proteomes" id="UP001445335">
    <property type="component" value="Unassembled WGS sequence"/>
</dbReference>
<comment type="caution">
    <text evidence="2">The sequence shown here is derived from an EMBL/GenBank/DDBJ whole genome shotgun (WGS) entry which is preliminary data.</text>
</comment>
<dbReference type="AlphaFoldDB" id="A0AAW1SL66"/>
<reference evidence="2 3" key="1">
    <citation type="journal article" date="2024" name="Nat. Commun.">
        <title>Phylogenomics reveals the evolutionary origins of lichenization in chlorophyte algae.</title>
        <authorList>
            <person name="Puginier C."/>
            <person name="Libourel C."/>
            <person name="Otte J."/>
            <person name="Skaloud P."/>
            <person name="Haon M."/>
            <person name="Grisel S."/>
            <person name="Petersen M."/>
            <person name="Berrin J.G."/>
            <person name="Delaux P.M."/>
            <person name="Dal Grande F."/>
            <person name="Keller J."/>
        </authorList>
    </citation>
    <scope>NUCLEOTIDE SEQUENCE [LARGE SCALE GENOMIC DNA]</scope>
    <source>
        <strain evidence="2 3">SAG 245.80</strain>
    </source>
</reference>
<evidence type="ECO:0000313" key="2">
    <source>
        <dbReference type="EMBL" id="KAK9846281.1"/>
    </source>
</evidence>
<protein>
    <recommendedName>
        <fullName evidence="4">Mediator of RNA polymerase II transcription subunit 4</fullName>
    </recommendedName>
</protein>
<feature type="region of interest" description="Disordered" evidence="1">
    <location>
        <begin position="89"/>
        <end position="108"/>
    </location>
</feature>
<proteinExistence type="predicted"/>
<accession>A0AAW1SL66</accession>
<dbReference type="EMBL" id="JALJOU010000001">
    <property type="protein sequence ID" value="KAK9846281.1"/>
    <property type="molecule type" value="Genomic_DNA"/>
</dbReference>
<keyword evidence="3" id="KW-1185">Reference proteome</keyword>
<feature type="region of interest" description="Disordered" evidence="1">
    <location>
        <begin position="204"/>
        <end position="227"/>
    </location>
</feature>
<gene>
    <name evidence="2" type="ORF">WJX81_000909</name>
</gene>
<evidence type="ECO:0008006" key="4">
    <source>
        <dbReference type="Google" id="ProtNLM"/>
    </source>
</evidence>
<evidence type="ECO:0000313" key="3">
    <source>
        <dbReference type="Proteomes" id="UP001445335"/>
    </source>
</evidence>